<dbReference type="PATRIC" id="fig|1423771.3.peg.522"/>
<gene>
    <name evidence="1" type="ORF">FC47_GL000513</name>
</gene>
<dbReference type="Proteomes" id="UP000050901">
    <property type="component" value="Unassembled WGS sequence"/>
</dbReference>
<evidence type="ECO:0000313" key="2">
    <source>
        <dbReference type="Proteomes" id="UP000050901"/>
    </source>
</evidence>
<dbReference type="AlphaFoldDB" id="A0A0R1NYX3"/>
<evidence type="ECO:0000313" key="1">
    <source>
        <dbReference type="EMBL" id="KRL25249.1"/>
    </source>
</evidence>
<organism evidence="1 2">
    <name type="scientific">Limosilactobacillus mucosae DSM 13345</name>
    <dbReference type="NCBI Taxonomy" id="1423771"/>
    <lineage>
        <taxon>Bacteria</taxon>
        <taxon>Bacillati</taxon>
        <taxon>Bacillota</taxon>
        <taxon>Bacilli</taxon>
        <taxon>Lactobacillales</taxon>
        <taxon>Lactobacillaceae</taxon>
        <taxon>Limosilactobacillus</taxon>
    </lineage>
</organism>
<name>A0A0R1NYX3_LIMMU</name>
<accession>A0A0R1NYX3</accession>
<dbReference type="GeneID" id="57114648"/>
<proteinExistence type="predicted"/>
<reference evidence="1 2" key="1">
    <citation type="journal article" date="2015" name="Genome Announc.">
        <title>Expanding the biotechnology potential of lactobacilli through comparative genomics of 213 strains and associated genera.</title>
        <authorList>
            <person name="Sun Z."/>
            <person name="Harris H.M."/>
            <person name="McCann A."/>
            <person name="Guo C."/>
            <person name="Argimon S."/>
            <person name="Zhang W."/>
            <person name="Yang X."/>
            <person name="Jeffery I.B."/>
            <person name="Cooney J.C."/>
            <person name="Kagawa T.F."/>
            <person name="Liu W."/>
            <person name="Song Y."/>
            <person name="Salvetti E."/>
            <person name="Wrobel A."/>
            <person name="Rasinkangas P."/>
            <person name="Parkhill J."/>
            <person name="Rea M.C."/>
            <person name="O'Sullivan O."/>
            <person name="Ritari J."/>
            <person name="Douillard F.P."/>
            <person name="Paul Ross R."/>
            <person name="Yang R."/>
            <person name="Briner A.E."/>
            <person name="Felis G.E."/>
            <person name="de Vos W.M."/>
            <person name="Barrangou R."/>
            <person name="Klaenhammer T.R."/>
            <person name="Caufield P.W."/>
            <person name="Cui Y."/>
            <person name="Zhang H."/>
            <person name="O'Toole P.W."/>
        </authorList>
    </citation>
    <scope>NUCLEOTIDE SEQUENCE [LARGE SCALE GENOMIC DNA]</scope>
    <source>
        <strain evidence="1 2">DSM 13345</strain>
    </source>
</reference>
<dbReference type="EMBL" id="AZEQ01000013">
    <property type="protein sequence ID" value="KRL25249.1"/>
    <property type="molecule type" value="Genomic_DNA"/>
</dbReference>
<protein>
    <submittedName>
        <fullName evidence="1">Uncharacterized protein</fullName>
    </submittedName>
</protein>
<sequence length="202" mass="23556">MIEHMNEPQIREQLTISQQQGTLVEVYNFADDDTFNVGFVIAMDPLFVLLMTLDWDCKINGLTLVRIKSIHAVRSQTDYLTTCSYKSKVAQEYGYFDIFGLQRFLREHDFSHVNLLNTLLKDSIDHELPVVIGTQKYKGRDDFEGMVHELTHIGLTLHYYNEHDLSSLWTYDILLAQIDYLRVRGFQAMQTKAIMEGVFHQN</sequence>
<dbReference type="RefSeq" id="WP_006500117.1">
    <property type="nucleotide sequence ID" value="NZ_AZEQ01000013.1"/>
</dbReference>
<comment type="caution">
    <text evidence="1">The sequence shown here is derived from an EMBL/GenBank/DDBJ whole genome shotgun (WGS) entry which is preliminary data.</text>
</comment>